<evidence type="ECO:0000313" key="1">
    <source>
        <dbReference type="EMBL" id="KAJ9636693.1"/>
    </source>
</evidence>
<organism evidence="1 2">
    <name type="scientific">Coniosporium tulheliwenetii</name>
    <dbReference type="NCBI Taxonomy" id="3383036"/>
    <lineage>
        <taxon>Eukaryota</taxon>
        <taxon>Fungi</taxon>
        <taxon>Dikarya</taxon>
        <taxon>Ascomycota</taxon>
        <taxon>Pezizomycotina</taxon>
        <taxon>Dothideomycetes</taxon>
        <taxon>Dothideomycetes incertae sedis</taxon>
        <taxon>Coniosporium</taxon>
    </lineage>
</organism>
<reference evidence="1" key="1">
    <citation type="submission" date="2022-10" db="EMBL/GenBank/DDBJ databases">
        <title>Culturing micro-colonial fungi from biological soil crusts in the Mojave desert and describing Neophaeococcomyces mojavensis, and introducing the new genera and species Taxawa tesnikishii.</title>
        <authorList>
            <person name="Kurbessoian T."/>
            <person name="Stajich J.E."/>
        </authorList>
    </citation>
    <scope>NUCLEOTIDE SEQUENCE</scope>
    <source>
        <strain evidence="1">JES_115</strain>
    </source>
</reference>
<protein>
    <submittedName>
        <fullName evidence="1">Uncharacterized protein</fullName>
    </submittedName>
</protein>
<comment type="caution">
    <text evidence="1">The sequence shown here is derived from an EMBL/GenBank/DDBJ whole genome shotgun (WGS) entry which is preliminary data.</text>
</comment>
<evidence type="ECO:0000313" key="2">
    <source>
        <dbReference type="Proteomes" id="UP001172680"/>
    </source>
</evidence>
<dbReference type="EMBL" id="JAPDRP010000024">
    <property type="protein sequence ID" value="KAJ9636693.1"/>
    <property type="molecule type" value="Genomic_DNA"/>
</dbReference>
<sequence>MAHLANLEDIIQVITWEGEAATGIDTCLLKLSNPDKLRLSIKFQCLTNLWCIVRPLDRPEAKMMRPDLLCVVPEVRELYHSSSAMITKLILKEHLSLEDKLFGLDNNYGFLWEGHATTKMQLLILFSLLEKTSMLAADFLIEHFNIAKSKTPQFYRAISTLWLLFATTPACQDRLQEPWNYFHTLSHAERRAIGALFCWIGQGILKKFPPSYSATLPPHLVNEFVESNMQYLVAKRLAMSYLQDGLRRLRMQVMSAKTLNPQAAFGPDNFWNYMAHCERLSYVHFDHRTYTLSWTGNRNLGTLSATLVIVRDMNWLPDTMHGMTTAKANGGQPLDWRAYVQANMGRVSYARRRQYAVDCSSWPEGLGTELMFRAEEALYEIEESRRLSHELRQQRARKWEELMEMRKAGEPKRRGRRKMG</sequence>
<dbReference type="Proteomes" id="UP001172680">
    <property type="component" value="Unassembled WGS sequence"/>
</dbReference>
<accession>A0ACC2YN16</accession>
<name>A0ACC2YN16_9PEZI</name>
<gene>
    <name evidence="1" type="ORF">H2199_007686</name>
</gene>
<proteinExistence type="predicted"/>
<keyword evidence="2" id="KW-1185">Reference proteome</keyword>